<feature type="compositionally biased region" description="Basic and acidic residues" evidence="1">
    <location>
        <begin position="157"/>
        <end position="175"/>
    </location>
</feature>
<organism evidence="2 3">
    <name type="scientific">Tanacetum coccineum</name>
    <dbReference type="NCBI Taxonomy" id="301880"/>
    <lineage>
        <taxon>Eukaryota</taxon>
        <taxon>Viridiplantae</taxon>
        <taxon>Streptophyta</taxon>
        <taxon>Embryophyta</taxon>
        <taxon>Tracheophyta</taxon>
        <taxon>Spermatophyta</taxon>
        <taxon>Magnoliopsida</taxon>
        <taxon>eudicotyledons</taxon>
        <taxon>Gunneridae</taxon>
        <taxon>Pentapetalae</taxon>
        <taxon>asterids</taxon>
        <taxon>campanulids</taxon>
        <taxon>Asterales</taxon>
        <taxon>Asteraceae</taxon>
        <taxon>Asteroideae</taxon>
        <taxon>Anthemideae</taxon>
        <taxon>Anthemidinae</taxon>
        <taxon>Tanacetum</taxon>
    </lineage>
</organism>
<evidence type="ECO:0000256" key="1">
    <source>
        <dbReference type="SAM" id="MobiDB-lite"/>
    </source>
</evidence>
<reference evidence="2" key="2">
    <citation type="submission" date="2022-01" db="EMBL/GenBank/DDBJ databases">
        <authorList>
            <person name="Yamashiro T."/>
            <person name="Shiraishi A."/>
            <person name="Satake H."/>
            <person name="Nakayama K."/>
        </authorList>
    </citation>
    <scope>NUCLEOTIDE SEQUENCE</scope>
</reference>
<dbReference type="Proteomes" id="UP001151760">
    <property type="component" value="Unassembled WGS sequence"/>
</dbReference>
<evidence type="ECO:0000313" key="2">
    <source>
        <dbReference type="EMBL" id="GJS78328.1"/>
    </source>
</evidence>
<comment type="caution">
    <text evidence="2">The sequence shown here is derived from an EMBL/GenBank/DDBJ whole genome shotgun (WGS) entry which is preliminary data.</text>
</comment>
<reference evidence="2" key="1">
    <citation type="journal article" date="2022" name="Int. J. Mol. Sci.">
        <title>Draft Genome of Tanacetum Coccineum: Genomic Comparison of Closely Related Tanacetum-Family Plants.</title>
        <authorList>
            <person name="Yamashiro T."/>
            <person name="Shiraishi A."/>
            <person name="Nakayama K."/>
            <person name="Satake H."/>
        </authorList>
    </citation>
    <scope>NUCLEOTIDE SEQUENCE</scope>
</reference>
<keyword evidence="3" id="KW-1185">Reference proteome</keyword>
<feature type="compositionally biased region" description="Basic residues" evidence="1">
    <location>
        <begin position="114"/>
        <end position="125"/>
    </location>
</feature>
<protein>
    <submittedName>
        <fullName evidence="2">Uncharacterized protein</fullName>
    </submittedName>
</protein>
<accession>A0ABQ4YKJ5</accession>
<feature type="compositionally biased region" description="Acidic residues" evidence="1">
    <location>
        <begin position="206"/>
        <end position="217"/>
    </location>
</feature>
<evidence type="ECO:0000313" key="3">
    <source>
        <dbReference type="Proteomes" id="UP001151760"/>
    </source>
</evidence>
<proteinExistence type="predicted"/>
<gene>
    <name evidence="2" type="ORF">Tco_0728209</name>
</gene>
<feature type="region of interest" description="Disordered" evidence="1">
    <location>
        <begin position="97"/>
        <end position="246"/>
    </location>
</feature>
<sequence length="246" mass="26843">MVGNEVKADEFGSYSEMIIFQSKNQANIHPRTASPLHYSHEESILNTLGIDGKDSREIFGMSIPDALPTDEIKGAPYYGDYQEHVAKYQQFLDAERDKAEEGGVTESSDATKVIKPKAAKVTKPKATKETPDEPSPAKRSKGGLVGKRRKPKSPLKLVDKPNDKGVPVEEPVHTDEEVDLQLALEPSLKRHPMHTEPIGPANSPSLDDELPLTDSETESDKEVPVINVGDQDEGQAGPNPGEQDEG</sequence>
<name>A0ABQ4YKJ5_9ASTR</name>
<dbReference type="EMBL" id="BQNB010010517">
    <property type="protein sequence ID" value="GJS78328.1"/>
    <property type="molecule type" value="Genomic_DNA"/>
</dbReference>
<feature type="compositionally biased region" description="Basic residues" evidence="1">
    <location>
        <begin position="138"/>
        <end position="153"/>
    </location>
</feature>